<accession>B8FBR4</accession>
<dbReference type="EMBL" id="CP001322">
    <property type="protein sequence ID" value="ACL04817.1"/>
    <property type="molecule type" value="Genomic_DNA"/>
</dbReference>
<keyword evidence="9" id="KW-1185">Reference proteome</keyword>
<dbReference type="SMART" id="SM00842">
    <property type="entry name" value="FtsA"/>
    <property type="match status" value="1"/>
</dbReference>
<comment type="subunit">
    <text evidence="5">Self-interacts. Interacts with FtsZ.</text>
</comment>
<dbReference type="PANTHER" id="PTHR32432">
    <property type="entry name" value="CELL DIVISION PROTEIN FTSA-RELATED"/>
    <property type="match status" value="1"/>
</dbReference>
<dbReference type="GO" id="GO:0009898">
    <property type="term" value="C:cytoplasmic side of plasma membrane"/>
    <property type="evidence" value="ECO:0007669"/>
    <property type="project" value="UniProtKB-UniRule"/>
</dbReference>
<dbReference type="InterPro" id="IPR020823">
    <property type="entry name" value="Cell_div_FtsA"/>
</dbReference>
<evidence type="ECO:0000256" key="1">
    <source>
        <dbReference type="ARBA" id="ARBA00022475"/>
    </source>
</evidence>
<dbReference type="FunFam" id="3.30.1490.110:FF:000001">
    <property type="entry name" value="Cell division protein FtsA"/>
    <property type="match status" value="1"/>
</dbReference>
<dbReference type="PIRSF" id="PIRSF003101">
    <property type="entry name" value="FtsA"/>
    <property type="match status" value="1"/>
</dbReference>
<dbReference type="HOGENOM" id="CLU_037850_3_2_7"/>
<dbReference type="KEGG" id="dal:Dalk_3127"/>
<dbReference type="InterPro" id="IPR050696">
    <property type="entry name" value="FtsA/MreB"/>
</dbReference>
<dbReference type="Gene3D" id="3.30.420.40">
    <property type="match status" value="2"/>
</dbReference>
<dbReference type="eggNOG" id="COG0849">
    <property type="taxonomic scope" value="Bacteria"/>
</dbReference>
<evidence type="ECO:0000259" key="7">
    <source>
        <dbReference type="SMART" id="SM00842"/>
    </source>
</evidence>
<dbReference type="Pfam" id="PF02491">
    <property type="entry name" value="SHS2_FTSA"/>
    <property type="match status" value="1"/>
</dbReference>
<proteinExistence type="inferred from homology"/>
<dbReference type="PANTHER" id="PTHR32432:SF4">
    <property type="entry name" value="CELL DIVISION PROTEIN FTSA"/>
    <property type="match status" value="1"/>
</dbReference>
<name>B8FBR4_DESAL</name>
<comment type="function">
    <text evidence="5 6">Cell division protein that is involved in the assembly of the Z ring. May serve as a membrane anchor for the Z ring.</text>
</comment>
<keyword evidence="4 5" id="KW-0131">Cell cycle</keyword>
<dbReference type="Proteomes" id="UP000000739">
    <property type="component" value="Chromosome"/>
</dbReference>
<reference evidence="8 9" key="1">
    <citation type="journal article" date="2012" name="Environ. Microbiol.">
        <title>The genome sequence of Desulfatibacillum alkenivorans AK-01: a blueprint for anaerobic alkane oxidation.</title>
        <authorList>
            <person name="Callaghan A.V."/>
            <person name="Morris B.E."/>
            <person name="Pereira I.A."/>
            <person name="McInerney M.J."/>
            <person name="Austin R.N."/>
            <person name="Groves J.T."/>
            <person name="Kukor J.J."/>
            <person name="Suflita J.M."/>
            <person name="Young L.Y."/>
            <person name="Zylstra G.J."/>
            <person name="Wawrik B."/>
        </authorList>
    </citation>
    <scope>NUCLEOTIDE SEQUENCE [LARGE SCALE GENOMIC DNA]</scope>
    <source>
        <strain evidence="8 9">AK-01</strain>
    </source>
</reference>
<evidence type="ECO:0000256" key="2">
    <source>
        <dbReference type="ARBA" id="ARBA00022618"/>
    </source>
</evidence>
<dbReference type="RefSeq" id="WP_015947877.1">
    <property type="nucleotide sequence ID" value="NC_011768.1"/>
</dbReference>
<evidence type="ECO:0000256" key="3">
    <source>
        <dbReference type="ARBA" id="ARBA00023136"/>
    </source>
</evidence>
<dbReference type="SUPFAM" id="SSF53067">
    <property type="entry name" value="Actin-like ATPase domain"/>
    <property type="match status" value="2"/>
</dbReference>
<evidence type="ECO:0000313" key="9">
    <source>
        <dbReference type="Proteomes" id="UP000000739"/>
    </source>
</evidence>
<comment type="subcellular location">
    <subcellularLocation>
        <location evidence="5">Cell inner membrane</location>
        <topology evidence="5">Peripheral membrane protein</topology>
        <orientation evidence="5">Cytoplasmic side</orientation>
    </subcellularLocation>
    <text evidence="5">Localizes to the Z ring in an FtsZ-dependent manner. Targeted to the membrane through a conserved C-terminal amphipathic helix.</text>
</comment>
<dbReference type="AlphaFoldDB" id="B8FBR4"/>
<comment type="similarity">
    <text evidence="5 6">Belongs to the FtsA/MreB family.</text>
</comment>
<dbReference type="GO" id="GO:0032153">
    <property type="term" value="C:cell division site"/>
    <property type="evidence" value="ECO:0007669"/>
    <property type="project" value="UniProtKB-UniRule"/>
</dbReference>
<evidence type="ECO:0000313" key="8">
    <source>
        <dbReference type="EMBL" id="ACL04817.1"/>
    </source>
</evidence>
<gene>
    <name evidence="5" type="primary">ftsA</name>
    <name evidence="8" type="ordered locus">Dalk_3127</name>
</gene>
<dbReference type="InterPro" id="IPR003494">
    <property type="entry name" value="SHS2_FtsA"/>
</dbReference>
<keyword evidence="2 5" id="KW-0132">Cell division</keyword>
<dbReference type="InterPro" id="IPR043129">
    <property type="entry name" value="ATPase_NBD"/>
</dbReference>
<evidence type="ECO:0000256" key="6">
    <source>
        <dbReference type="PIRNR" id="PIRNR003101"/>
    </source>
</evidence>
<dbReference type="HAMAP" id="MF_02033">
    <property type="entry name" value="FtsA"/>
    <property type="match status" value="1"/>
</dbReference>
<evidence type="ECO:0000256" key="5">
    <source>
        <dbReference type="HAMAP-Rule" id="MF_02033"/>
    </source>
</evidence>
<keyword evidence="5" id="KW-0997">Cell inner membrane</keyword>
<protein>
    <recommendedName>
        <fullName evidence="5 6">Cell division protein FtsA</fullName>
    </recommendedName>
</protein>
<sequence length="408" mass="43377">MRSQGELIVGLDIGTTKICAAVGEVTEEGVQIVGIGHHPSDGLRKGVVVNIESTVESIRKAVQEAELMAGCDISNVYAGIAGGHVAGFNSNGIIAIKGNEITPADKERVLEAARAVAIPQDREIIHVLPQEYIVDGERGIRNPVGMAGVRLEANIHVVTGASAAAQNIVKCAQKADLDVLEMVLEPLASSEAVLIPEERDLGVALIDIGGGTTDLAVFTKNCIRHTYVLPLGGANLTNDISIGLRAPLADAEKIKQHYGTCASGKIGKDDSIEIPGVGGRKARMLPRQILGEILEPRVQEMFELLDQELWRAGMKNNISSGVVLTGGAVLLDGMAEIAEQVFNVPARIGKPAGVTGLVDMVNSPMYATAVGLVLYGARNQNPGHSRLREKGMFDKLVNWLKKWFKDVV</sequence>
<dbReference type="CDD" id="cd24048">
    <property type="entry name" value="ASKHA_NBD_FtsA"/>
    <property type="match status" value="1"/>
</dbReference>
<dbReference type="Pfam" id="PF14450">
    <property type="entry name" value="FtsA"/>
    <property type="match status" value="2"/>
</dbReference>
<keyword evidence="3 5" id="KW-0472">Membrane</keyword>
<dbReference type="Gene3D" id="3.30.1490.110">
    <property type="match status" value="1"/>
</dbReference>
<dbReference type="NCBIfam" id="TIGR01174">
    <property type="entry name" value="ftsA"/>
    <property type="match status" value="1"/>
</dbReference>
<feature type="domain" description="SHS2" evidence="7">
    <location>
        <begin position="8"/>
        <end position="193"/>
    </location>
</feature>
<dbReference type="GO" id="GO:0043093">
    <property type="term" value="P:FtsZ-dependent cytokinesis"/>
    <property type="evidence" value="ECO:0007669"/>
    <property type="project" value="UniProtKB-UniRule"/>
</dbReference>
<keyword evidence="1 5" id="KW-1003">Cell membrane</keyword>
<evidence type="ECO:0000256" key="4">
    <source>
        <dbReference type="ARBA" id="ARBA00023306"/>
    </source>
</evidence>
<organism evidence="8 9">
    <name type="scientific">Desulfatibacillum aliphaticivorans</name>
    <dbReference type="NCBI Taxonomy" id="218208"/>
    <lineage>
        <taxon>Bacteria</taxon>
        <taxon>Pseudomonadati</taxon>
        <taxon>Thermodesulfobacteriota</taxon>
        <taxon>Desulfobacteria</taxon>
        <taxon>Desulfobacterales</taxon>
        <taxon>Desulfatibacillaceae</taxon>
        <taxon>Desulfatibacillum</taxon>
    </lineage>
</organism>